<dbReference type="Proteomes" id="UP000663866">
    <property type="component" value="Unassembled WGS sequence"/>
</dbReference>
<keyword evidence="2" id="KW-1185">Reference proteome</keyword>
<proteinExistence type="predicted"/>
<name>A0A820XRB1_9BILA</name>
<sequence>MPINFQQRPTSTHGPMIYRMTSVNSNVPVFRVRATTAPTTSTINTDAKSMSVATATSMCYEPKQTHNTATAGGSVSVLACFKTTKKRNKERAIMPRPSTTDPVDTSHDLQQRLNTTTSSNISTSTLNVPLTITNHNTTDDLANGNSTIFSSTDFRQQLTPTRLI</sequence>
<comment type="caution">
    <text evidence="1">The sequence shown here is derived from an EMBL/GenBank/DDBJ whole genome shotgun (WGS) entry which is preliminary data.</text>
</comment>
<feature type="non-terminal residue" evidence="1">
    <location>
        <position position="1"/>
    </location>
</feature>
<dbReference type="AlphaFoldDB" id="A0A820XRB1"/>
<protein>
    <submittedName>
        <fullName evidence="1">Uncharacterized protein</fullName>
    </submittedName>
</protein>
<accession>A0A820XRB1</accession>
<evidence type="ECO:0000313" key="1">
    <source>
        <dbReference type="EMBL" id="CAF4535489.1"/>
    </source>
</evidence>
<organism evidence="1 2">
    <name type="scientific">Rotaria magnacalcarata</name>
    <dbReference type="NCBI Taxonomy" id="392030"/>
    <lineage>
        <taxon>Eukaryota</taxon>
        <taxon>Metazoa</taxon>
        <taxon>Spiralia</taxon>
        <taxon>Gnathifera</taxon>
        <taxon>Rotifera</taxon>
        <taxon>Eurotatoria</taxon>
        <taxon>Bdelloidea</taxon>
        <taxon>Philodinida</taxon>
        <taxon>Philodinidae</taxon>
        <taxon>Rotaria</taxon>
    </lineage>
</organism>
<gene>
    <name evidence="1" type="ORF">OVN521_LOCUS42515</name>
</gene>
<dbReference type="EMBL" id="CAJOBG010058566">
    <property type="protein sequence ID" value="CAF4535489.1"/>
    <property type="molecule type" value="Genomic_DNA"/>
</dbReference>
<evidence type="ECO:0000313" key="2">
    <source>
        <dbReference type="Proteomes" id="UP000663866"/>
    </source>
</evidence>
<reference evidence="1" key="1">
    <citation type="submission" date="2021-02" db="EMBL/GenBank/DDBJ databases">
        <authorList>
            <person name="Nowell W R."/>
        </authorList>
    </citation>
    <scope>NUCLEOTIDE SEQUENCE</scope>
</reference>